<proteinExistence type="predicted"/>
<accession>U6MUW0</accession>
<evidence type="ECO:0000313" key="2">
    <source>
        <dbReference type="Proteomes" id="UP000030754"/>
    </source>
</evidence>
<protein>
    <submittedName>
        <fullName evidence="1">Uncharacterized protein</fullName>
    </submittedName>
</protein>
<name>U6MUW0_9EIME</name>
<dbReference type="EMBL" id="HG724826">
    <property type="protein sequence ID" value="CDJ67781.1"/>
    <property type="molecule type" value="Genomic_DNA"/>
</dbReference>
<sequence length="26" mass="2894">MGLLLKHRIPDDTEVTAAGLRFYYGG</sequence>
<dbReference type="GeneID" id="25474309"/>
<keyword evidence="2" id="KW-1185">Reference proteome</keyword>
<reference evidence="1" key="1">
    <citation type="submission" date="2013-10" db="EMBL/GenBank/DDBJ databases">
        <title>Genomic analysis of the causative agents of coccidiosis in chickens.</title>
        <authorList>
            <person name="Reid A.J."/>
            <person name="Blake D."/>
            <person name="Billington K."/>
            <person name="Browne H."/>
            <person name="Dunn M."/>
            <person name="Hung S."/>
            <person name="Kawahara F."/>
            <person name="Miranda-Saavedra D."/>
            <person name="Mourier T."/>
            <person name="Nagra H."/>
            <person name="Otto T.D."/>
            <person name="Rawlings N."/>
            <person name="Sanchez A."/>
            <person name="Sanders M."/>
            <person name="Subramaniam C."/>
            <person name="Tay Y."/>
            <person name="Dear P."/>
            <person name="Doerig C."/>
            <person name="Gruber A."/>
            <person name="Parkinson J."/>
            <person name="Shirley M."/>
            <person name="Wan K.L."/>
            <person name="Berriman M."/>
            <person name="Tomley F."/>
            <person name="Pain A."/>
        </authorList>
    </citation>
    <scope>NUCLEOTIDE SEQUENCE [LARGE SCALE GENOMIC DNA]</scope>
    <source>
        <strain evidence="1">Houghton</strain>
    </source>
</reference>
<gene>
    <name evidence="1" type="ORF">ENH_00041520</name>
</gene>
<dbReference type="RefSeq" id="XP_013436248.1">
    <property type="nucleotide sequence ID" value="XM_013580794.1"/>
</dbReference>
<dbReference type="Proteomes" id="UP000030754">
    <property type="component" value="Unassembled WGS sequence"/>
</dbReference>
<dbReference type="VEuPathDB" id="ToxoDB:ENH_00041520"/>
<dbReference type="AlphaFoldDB" id="U6MUW0"/>
<evidence type="ECO:0000313" key="1">
    <source>
        <dbReference type="EMBL" id="CDJ67781.1"/>
    </source>
</evidence>
<reference evidence="1" key="2">
    <citation type="submission" date="2013-10" db="EMBL/GenBank/DDBJ databases">
        <authorList>
            <person name="Aslett M."/>
        </authorList>
    </citation>
    <scope>NUCLEOTIDE SEQUENCE [LARGE SCALE GENOMIC DNA]</scope>
    <source>
        <strain evidence="1">Houghton</strain>
    </source>
</reference>
<organism evidence="1 2">
    <name type="scientific">Eimeria necatrix</name>
    <dbReference type="NCBI Taxonomy" id="51315"/>
    <lineage>
        <taxon>Eukaryota</taxon>
        <taxon>Sar</taxon>
        <taxon>Alveolata</taxon>
        <taxon>Apicomplexa</taxon>
        <taxon>Conoidasida</taxon>
        <taxon>Coccidia</taxon>
        <taxon>Eucoccidiorida</taxon>
        <taxon>Eimeriorina</taxon>
        <taxon>Eimeriidae</taxon>
        <taxon>Eimeria</taxon>
    </lineage>
</organism>